<evidence type="ECO:0000313" key="3">
    <source>
        <dbReference type="Proteomes" id="UP000503287"/>
    </source>
</evidence>
<dbReference type="EMBL" id="CP047344">
    <property type="protein sequence ID" value="QIF95262.1"/>
    <property type="molecule type" value="Genomic_DNA"/>
</dbReference>
<dbReference type="PROSITE" id="PS50943">
    <property type="entry name" value="HTH_CROC1"/>
    <property type="match status" value="1"/>
</dbReference>
<feature type="domain" description="HTH cro/C1-type" evidence="1">
    <location>
        <begin position="13"/>
        <end position="67"/>
    </location>
</feature>
<sequence>MSKRISKIVGKKIRCLRERYSMSGDEFGALLGISQQHQSRYENGVTNIHADTLYNLSYLFDVDPEYFLSDLQIEDNKLDKDRIECNKNHYIAESLFLK</sequence>
<dbReference type="InterPro" id="IPR010982">
    <property type="entry name" value="Lambda_DNA-bd_dom_sf"/>
</dbReference>
<evidence type="ECO:0000259" key="1">
    <source>
        <dbReference type="PROSITE" id="PS50943"/>
    </source>
</evidence>
<keyword evidence="3" id="KW-1185">Reference proteome</keyword>
<dbReference type="RefSeq" id="WP_072070154.1">
    <property type="nucleotide sequence ID" value="NZ_CP047344.1"/>
</dbReference>
<dbReference type="AlphaFoldDB" id="A0A6G6SL46"/>
<dbReference type="OrthoDB" id="9800901at2"/>
<organism evidence="2 3">
    <name type="scientific">Proteus vulgaris</name>
    <dbReference type="NCBI Taxonomy" id="585"/>
    <lineage>
        <taxon>Bacteria</taxon>
        <taxon>Pseudomonadati</taxon>
        <taxon>Pseudomonadota</taxon>
        <taxon>Gammaproteobacteria</taxon>
        <taxon>Enterobacterales</taxon>
        <taxon>Morganellaceae</taxon>
        <taxon>Proteus</taxon>
    </lineage>
</organism>
<dbReference type="GO" id="GO:0003677">
    <property type="term" value="F:DNA binding"/>
    <property type="evidence" value="ECO:0007669"/>
    <property type="project" value="InterPro"/>
</dbReference>
<dbReference type="SUPFAM" id="SSF47413">
    <property type="entry name" value="lambda repressor-like DNA-binding domains"/>
    <property type="match status" value="1"/>
</dbReference>
<proteinExistence type="predicted"/>
<protein>
    <submittedName>
        <fullName evidence="2">Helix-turn-helix domain-containing protein</fullName>
    </submittedName>
</protein>
<dbReference type="InterPro" id="IPR001387">
    <property type="entry name" value="Cro/C1-type_HTH"/>
</dbReference>
<evidence type="ECO:0000313" key="2">
    <source>
        <dbReference type="EMBL" id="QIF95262.1"/>
    </source>
</evidence>
<dbReference type="Gene3D" id="1.10.260.40">
    <property type="entry name" value="lambda repressor-like DNA-binding domains"/>
    <property type="match status" value="1"/>
</dbReference>
<dbReference type="CDD" id="cd00093">
    <property type="entry name" value="HTH_XRE"/>
    <property type="match status" value="1"/>
</dbReference>
<dbReference type="Pfam" id="PF01381">
    <property type="entry name" value="HTH_3"/>
    <property type="match status" value="1"/>
</dbReference>
<dbReference type="Proteomes" id="UP000503287">
    <property type="component" value="Chromosome"/>
</dbReference>
<name>A0A6G6SL46_PROVU</name>
<reference evidence="2 3" key="1">
    <citation type="submission" date="2020-01" db="EMBL/GenBank/DDBJ databases">
        <title>The genomic epidemiology of tigecycline resistance gene tet(X) variants in a swine farm in China.</title>
        <authorList>
            <person name="Peng K."/>
            <person name="Li R."/>
        </authorList>
    </citation>
    <scope>NUCLEOTIDE SEQUENCE [LARGE SCALE GENOMIC DNA]</scope>
    <source>
        <strain evidence="2 3">ZN3</strain>
    </source>
</reference>
<gene>
    <name evidence="2" type="ORF">GTH24_15755</name>
</gene>
<accession>A0A6G6SL46</accession>
<dbReference type="SMART" id="SM00530">
    <property type="entry name" value="HTH_XRE"/>
    <property type="match status" value="1"/>
</dbReference>